<protein>
    <submittedName>
        <fullName evidence="2">Type II toxin-antitoxin system RelE/ParE family toxin</fullName>
    </submittedName>
</protein>
<accession>A0ABX0L6F1</accession>
<organism evidence="2 3">
    <name type="scientific">Chromobacterium fluminis</name>
    <dbReference type="NCBI Taxonomy" id="3044269"/>
    <lineage>
        <taxon>Bacteria</taxon>
        <taxon>Pseudomonadati</taxon>
        <taxon>Pseudomonadota</taxon>
        <taxon>Betaproteobacteria</taxon>
        <taxon>Neisseriales</taxon>
        <taxon>Chromobacteriaceae</taxon>
        <taxon>Chromobacterium</taxon>
    </lineage>
</organism>
<reference evidence="2 3" key="1">
    <citation type="submission" date="2020-03" db="EMBL/GenBank/DDBJ databases">
        <title>Draft genome sequence of environmentally isolated cultures.</title>
        <authorList>
            <person name="Wilson H.S."/>
            <person name="De Leon M.E."/>
        </authorList>
    </citation>
    <scope>NUCLEOTIDE SEQUENCE [LARGE SCALE GENOMIC DNA]</scope>
    <source>
        <strain evidence="2 3">HSC-31F16</strain>
    </source>
</reference>
<keyword evidence="3" id="KW-1185">Reference proteome</keyword>
<dbReference type="EMBL" id="JAAOMA010000034">
    <property type="protein sequence ID" value="NHR07389.1"/>
    <property type="molecule type" value="Genomic_DNA"/>
</dbReference>
<dbReference type="InterPro" id="IPR035093">
    <property type="entry name" value="RelE/ParE_toxin_dom_sf"/>
</dbReference>
<dbReference type="Proteomes" id="UP001515641">
    <property type="component" value="Unassembled WGS sequence"/>
</dbReference>
<name>A0ABX0L6F1_9NEIS</name>
<dbReference type="InterPro" id="IPR007712">
    <property type="entry name" value="RelE/ParE_toxin"/>
</dbReference>
<proteinExistence type="predicted"/>
<gene>
    <name evidence="2" type="ORF">HA052_19550</name>
</gene>
<sequence>MLIWTPLALADREAFLVHLSRDDALAAVSTDLHIETCAEQLINQVPLGCPGRVAGTREHLAEPCLLVYQLGADKNVTLLRVLQTAQAWPGGERNDE</sequence>
<dbReference type="Gene3D" id="3.30.2310.20">
    <property type="entry name" value="RelE-like"/>
    <property type="match status" value="1"/>
</dbReference>
<dbReference type="Pfam" id="PF05016">
    <property type="entry name" value="ParE_toxin"/>
    <property type="match status" value="1"/>
</dbReference>
<evidence type="ECO:0000256" key="1">
    <source>
        <dbReference type="ARBA" id="ARBA00022649"/>
    </source>
</evidence>
<dbReference type="RefSeq" id="WP_166453200.1">
    <property type="nucleotide sequence ID" value="NZ_JAAOMA010000034.1"/>
</dbReference>
<keyword evidence="1" id="KW-1277">Toxin-antitoxin system</keyword>
<evidence type="ECO:0000313" key="3">
    <source>
        <dbReference type="Proteomes" id="UP001515641"/>
    </source>
</evidence>
<evidence type="ECO:0000313" key="2">
    <source>
        <dbReference type="EMBL" id="NHR07389.1"/>
    </source>
</evidence>
<comment type="caution">
    <text evidence="2">The sequence shown here is derived from an EMBL/GenBank/DDBJ whole genome shotgun (WGS) entry which is preliminary data.</text>
</comment>